<name>A0A387HGH1_9ACTN</name>
<evidence type="ECO:0000313" key="2">
    <source>
        <dbReference type="Proteomes" id="UP000271554"/>
    </source>
</evidence>
<protein>
    <submittedName>
        <fullName evidence="1">Uncharacterized protein</fullName>
    </submittedName>
</protein>
<dbReference type="Proteomes" id="UP000271554">
    <property type="component" value="Chromosome"/>
</dbReference>
<evidence type="ECO:0000313" key="1">
    <source>
        <dbReference type="EMBL" id="AYG82579.1"/>
    </source>
</evidence>
<accession>A0A387HGH1</accession>
<organism evidence="1 2">
    <name type="scientific">Streptomyces hundungensis</name>
    <dbReference type="NCBI Taxonomy" id="1077946"/>
    <lineage>
        <taxon>Bacteria</taxon>
        <taxon>Bacillati</taxon>
        <taxon>Actinomycetota</taxon>
        <taxon>Actinomycetes</taxon>
        <taxon>Kitasatosporales</taxon>
        <taxon>Streptomycetaceae</taxon>
        <taxon>Streptomyces</taxon>
    </lineage>
</organism>
<gene>
    <name evidence="1" type="ORF">DWB77_04759</name>
</gene>
<dbReference type="EMBL" id="CP032698">
    <property type="protein sequence ID" value="AYG82579.1"/>
    <property type="molecule type" value="Genomic_DNA"/>
</dbReference>
<sequence>MSVLTAVWAMAGCSADSPVPSLPKSLCWGAFAGSAVAPIVPTGDATTVENNRPFDVFAPTDQTTYCTVRVDNDARFIAWAELRRSGKGTDWNHSARHLGTRIEAGDEAFVWGGDAAAVFECGRPDVARGPTLPASAKYIELQLTADRAPETQRTRDVLTTLMRQYVHFAKQRLKCR</sequence>
<proteinExistence type="predicted"/>
<reference evidence="1 2" key="1">
    <citation type="submission" date="2018-10" db="EMBL/GenBank/DDBJ databases">
        <title>Relationship between Morphology and Antimicrobial Activity in Streptomyces.</title>
        <authorList>
            <person name="Kang H.J."/>
            <person name="Kim S.B."/>
        </authorList>
    </citation>
    <scope>NUCLEOTIDE SEQUENCE [LARGE SCALE GENOMIC DNA]</scope>
    <source>
        <strain evidence="1 2">BH38</strain>
    </source>
</reference>
<dbReference type="KEGG" id="shun:DWB77_04759"/>
<dbReference type="AlphaFoldDB" id="A0A387HGH1"/>
<keyword evidence="2" id="KW-1185">Reference proteome</keyword>